<protein>
    <recommendedName>
        <fullName evidence="4">Legumain</fullName>
    </recommendedName>
</protein>
<dbReference type="GO" id="GO:0006624">
    <property type="term" value="P:vacuolar protein processing"/>
    <property type="evidence" value="ECO:0007669"/>
    <property type="project" value="TreeGrafter"/>
</dbReference>
<dbReference type="Gene3D" id="3.40.50.1460">
    <property type="match status" value="1"/>
</dbReference>
<proteinExistence type="inferred from homology"/>
<gene>
    <name evidence="2" type="ORF">OSB1V03_LOCUS23029</name>
</gene>
<dbReference type="InterPro" id="IPR001096">
    <property type="entry name" value="Peptidase_C13"/>
</dbReference>
<evidence type="ECO:0008006" key="4">
    <source>
        <dbReference type="Google" id="ProtNLM"/>
    </source>
</evidence>
<evidence type="ECO:0000256" key="1">
    <source>
        <dbReference type="ARBA" id="ARBA00009941"/>
    </source>
</evidence>
<dbReference type="AlphaFoldDB" id="A0A7R9LZS6"/>
<dbReference type="PANTHER" id="PTHR12000">
    <property type="entry name" value="HEMOGLOBINASE FAMILY MEMBER"/>
    <property type="match status" value="1"/>
</dbReference>
<dbReference type="PANTHER" id="PTHR12000:SF42">
    <property type="entry name" value="LEGUMAIN"/>
    <property type="match status" value="1"/>
</dbReference>
<dbReference type="Pfam" id="PF01650">
    <property type="entry name" value="Peptidase_C13"/>
    <property type="match status" value="1"/>
</dbReference>
<comment type="similarity">
    <text evidence="1">Belongs to the peptidase C13 family.</text>
</comment>
<organism evidence="2">
    <name type="scientific">Medioppia subpectinata</name>
    <dbReference type="NCBI Taxonomy" id="1979941"/>
    <lineage>
        <taxon>Eukaryota</taxon>
        <taxon>Metazoa</taxon>
        <taxon>Ecdysozoa</taxon>
        <taxon>Arthropoda</taxon>
        <taxon>Chelicerata</taxon>
        <taxon>Arachnida</taxon>
        <taxon>Acari</taxon>
        <taxon>Acariformes</taxon>
        <taxon>Sarcoptiformes</taxon>
        <taxon>Oribatida</taxon>
        <taxon>Brachypylina</taxon>
        <taxon>Oppioidea</taxon>
        <taxon>Oppiidae</taxon>
        <taxon>Medioppia</taxon>
    </lineage>
</organism>
<dbReference type="EMBL" id="OC908414">
    <property type="protein sequence ID" value="CAD7650790.1"/>
    <property type="molecule type" value="Genomic_DNA"/>
</dbReference>
<feature type="non-terminal residue" evidence="2">
    <location>
        <position position="1"/>
    </location>
</feature>
<reference evidence="2" key="1">
    <citation type="submission" date="2020-11" db="EMBL/GenBank/DDBJ databases">
        <authorList>
            <person name="Tran Van P."/>
        </authorList>
    </citation>
    <scope>NUCLEOTIDE SEQUENCE</scope>
</reference>
<dbReference type="GO" id="GO:0005773">
    <property type="term" value="C:vacuole"/>
    <property type="evidence" value="ECO:0007669"/>
    <property type="project" value="GOC"/>
</dbReference>
<feature type="non-terminal residue" evidence="2">
    <location>
        <position position="149"/>
    </location>
</feature>
<dbReference type="OrthoDB" id="9995590at2759"/>
<evidence type="ECO:0000313" key="3">
    <source>
        <dbReference type="Proteomes" id="UP000759131"/>
    </source>
</evidence>
<sequence length="149" mass="16600">SDASVQLRVHVSQIEPYYTQADVYHAYHVVRANGIPDENIILFYYDDIANSKQNPTKGIVVNSPNGTDVYKGVPKDRAIIGKDITPERFLAVLKGDKQSAGDLVLNSGPNDHVFIYLIDHGSPGLIMFPRDEMYAEDLVGTLKQMHVDK</sequence>
<name>A0A7R9LZS6_9ACAR</name>
<keyword evidence="3" id="KW-1185">Reference proteome</keyword>
<dbReference type="GO" id="GO:0004197">
    <property type="term" value="F:cysteine-type endopeptidase activity"/>
    <property type="evidence" value="ECO:0007669"/>
    <property type="project" value="TreeGrafter"/>
</dbReference>
<accession>A0A7R9LZS6</accession>
<dbReference type="Proteomes" id="UP000759131">
    <property type="component" value="Unassembled WGS sequence"/>
</dbReference>
<evidence type="ECO:0000313" key="2">
    <source>
        <dbReference type="EMBL" id="CAD7650790.1"/>
    </source>
</evidence>
<dbReference type="GO" id="GO:0051603">
    <property type="term" value="P:proteolysis involved in protein catabolic process"/>
    <property type="evidence" value="ECO:0007669"/>
    <property type="project" value="TreeGrafter"/>
</dbReference>
<dbReference type="EMBL" id="CAJPIZ010053839">
    <property type="protein sequence ID" value="CAG2123084.1"/>
    <property type="molecule type" value="Genomic_DNA"/>
</dbReference>
<dbReference type="PRINTS" id="PR00776">
    <property type="entry name" value="HEMOGLOBNASE"/>
</dbReference>